<keyword evidence="3" id="KW-1185">Reference proteome</keyword>
<proteinExistence type="predicted"/>
<protein>
    <recommendedName>
        <fullName evidence="1">EF-hand domain-containing protein</fullName>
    </recommendedName>
</protein>
<dbReference type="AlphaFoldDB" id="A0A0G4EFB8"/>
<gene>
    <name evidence="2" type="ORF">Vbra_2057</name>
</gene>
<dbReference type="OrthoDB" id="26525at2759"/>
<dbReference type="Proteomes" id="UP000041254">
    <property type="component" value="Unassembled WGS sequence"/>
</dbReference>
<dbReference type="InterPro" id="IPR011992">
    <property type="entry name" value="EF-hand-dom_pair"/>
</dbReference>
<organism evidence="2 3">
    <name type="scientific">Vitrella brassicaformis (strain CCMP3155)</name>
    <dbReference type="NCBI Taxonomy" id="1169540"/>
    <lineage>
        <taxon>Eukaryota</taxon>
        <taxon>Sar</taxon>
        <taxon>Alveolata</taxon>
        <taxon>Colpodellida</taxon>
        <taxon>Vitrellaceae</taxon>
        <taxon>Vitrella</taxon>
    </lineage>
</organism>
<dbReference type="InParanoid" id="A0A0G4EFB8"/>
<dbReference type="PROSITE" id="PS50222">
    <property type="entry name" value="EF_HAND_2"/>
    <property type="match status" value="1"/>
</dbReference>
<reference evidence="2 3" key="1">
    <citation type="submission" date="2014-11" db="EMBL/GenBank/DDBJ databases">
        <authorList>
            <person name="Zhu J."/>
            <person name="Qi W."/>
            <person name="Song R."/>
        </authorList>
    </citation>
    <scope>NUCLEOTIDE SEQUENCE [LARGE SCALE GENOMIC DNA]</scope>
</reference>
<sequence length="82" mass="9408">MHPSKDEDLMKLELDEILNAQDKDYDRKISWEEFRSDQGCDGKLVCHGSCRKLPTRKCLPSTKFPFKCSCKFVGLALAQAKK</sequence>
<feature type="domain" description="EF-hand" evidence="1">
    <location>
        <begin position="9"/>
        <end position="44"/>
    </location>
</feature>
<dbReference type="VEuPathDB" id="CryptoDB:Vbra_2057"/>
<evidence type="ECO:0000259" key="1">
    <source>
        <dbReference type="PROSITE" id="PS50222"/>
    </source>
</evidence>
<dbReference type="GO" id="GO:0005509">
    <property type="term" value="F:calcium ion binding"/>
    <property type="evidence" value="ECO:0007669"/>
    <property type="project" value="InterPro"/>
</dbReference>
<evidence type="ECO:0000313" key="2">
    <source>
        <dbReference type="EMBL" id="CEL94442.1"/>
    </source>
</evidence>
<evidence type="ECO:0000313" key="3">
    <source>
        <dbReference type="Proteomes" id="UP000041254"/>
    </source>
</evidence>
<dbReference type="EMBL" id="CDMY01000219">
    <property type="protein sequence ID" value="CEL94442.1"/>
    <property type="molecule type" value="Genomic_DNA"/>
</dbReference>
<dbReference type="InterPro" id="IPR002048">
    <property type="entry name" value="EF_hand_dom"/>
</dbReference>
<dbReference type="SUPFAM" id="SSF47473">
    <property type="entry name" value="EF-hand"/>
    <property type="match status" value="1"/>
</dbReference>
<accession>A0A0G4EFB8</accession>
<name>A0A0G4EFB8_VITBC</name>